<keyword evidence="15" id="KW-1185">Reference proteome</keyword>
<comment type="subcellular location">
    <subcellularLocation>
        <location evidence="2 12">Cell inner membrane</location>
        <topology evidence="2 12">Single-pass membrane protein</topology>
    </subcellularLocation>
</comment>
<comment type="similarity">
    <text evidence="3 12">Belongs to the CcmD/CycX/HelD family.</text>
</comment>
<comment type="caution">
    <text evidence="14">The sequence shown here is derived from an EMBL/GenBank/DDBJ whole genome shotgun (WGS) entry which is preliminary data.</text>
</comment>
<protein>
    <recommendedName>
        <fullName evidence="4 12">Heme exporter protein D</fullName>
    </recommendedName>
</protein>
<feature type="region of interest" description="Disordered" evidence="13">
    <location>
        <begin position="47"/>
        <end position="66"/>
    </location>
</feature>
<gene>
    <name evidence="14" type="primary">ccmD</name>
    <name evidence="14" type="ORF">EPK99_21845</name>
</gene>
<dbReference type="RefSeq" id="WP_128445211.1">
    <property type="nucleotide sequence ID" value="NZ_SBIP01000005.1"/>
</dbReference>
<comment type="function">
    <text evidence="1 12">Required for the export of heme to the periplasm for the biogenesis of c-type cytochromes.</text>
</comment>
<keyword evidence="10 12" id="KW-1133">Transmembrane helix</keyword>
<evidence type="ECO:0000256" key="5">
    <source>
        <dbReference type="ARBA" id="ARBA00022448"/>
    </source>
</evidence>
<name>A0A3S3SA32_9HYPH</name>
<sequence length="66" mass="7446">MNYAFYVLTSYGVAAAMTLCLIAWVWLDGRARRRELAELEASGIRRRSFQPKTEPAPPSNGRETKA</sequence>
<dbReference type="GO" id="GO:0017004">
    <property type="term" value="P:cytochrome complex assembly"/>
    <property type="evidence" value="ECO:0007669"/>
    <property type="project" value="UniProtKB-KW"/>
</dbReference>
<evidence type="ECO:0000313" key="14">
    <source>
        <dbReference type="EMBL" id="RWX75112.1"/>
    </source>
</evidence>
<evidence type="ECO:0000256" key="6">
    <source>
        <dbReference type="ARBA" id="ARBA00022475"/>
    </source>
</evidence>
<evidence type="ECO:0000256" key="11">
    <source>
        <dbReference type="ARBA" id="ARBA00023136"/>
    </source>
</evidence>
<evidence type="ECO:0000256" key="1">
    <source>
        <dbReference type="ARBA" id="ARBA00002442"/>
    </source>
</evidence>
<evidence type="ECO:0000256" key="10">
    <source>
        <dbReference type="ARBA" id="ARBA00022989"/>
    </source>
</evidence>
<evidence type="ECO:0000256" key="2">
    <source>
        <dbReference type="ARBA" id="ARBA00004377"/>
    </source>
</evidence>
<evidence type="ECO:0000256" key="3">
    <source>
        <dbReference type="ARBA" id="ARBA00008741"/>
    </source>
</evidence>
<dbReference type="AlphaFoldDB" id="A0A3S3SA32"/>
<evidence type="ECO:0000256" key="8">
    <source>
        <dbReference type="ARBA" id="ARBA00022692"/>
    </source>
</evidence>
<dbReference type="EMBL" id="SBIP01000005">
    <property type="protein sequence ID" value="RWX75112.1"/>
    <property type="molecule type" value="Genomic_DNA"/>
</dbReference>
<evidence type="ECO:0000256" key="12">
    <source>
        <dbReference type="RuleBase" id="RU363101"/>
    </source>
</evidence>
<dbReference type="Pfam" id="PF04995">
    <property type="entry name" value="CcmD"/>
    <property type="match status" value="1"/>
</dbReference>
<evidence type="ECO:0000256" key="9">
    <source>
        <dbReference type="ARBA" id="ARBA00022748"/>
    </source>
</evidence>
<dbReference type="GO" id="GO:0015886">
    <property type="term" value="P:heme transport"/>
    <property type="evidence" value="ECO:0007669"/>
    <property type="project" value="InterPro"/>
</dbReference>
<dbReference type="InterPro" id="IPR007078">
    <property type="entry name" value="Haem_export_protD_CcmD"/>
</dbReference>
<dbReference type="GO" id="GO:0005886">
    <property type="term" value="C:plasma membrane"/>
    <property type="evidence" value="ECO:0007669"/>
    <property type="project" value="UniProtKB-SubCell"/>
</dbReference>
<keyword evidence="5 12" id="KW-0813">Transport</keyword>
<accession>A0A3S3SA32</accession>
<keyword evidence="11 12" id="KW-0472">Membrane</keyword>
<reference evidence="14 15" key="1">
    <citation type="submission" date="2019-01" db="EMBL/GenBank/DDBJ databases">
        <title>The draft genome of Rhizobium sp. 24NR.</title>
        <authorList>
            <person name="Liu L."/>
            <person name="Liang L."/>
            <person name="Shi S."/>
            <person name="Xu L."/>
            <person name="Wang X."/>
            <person name="Li L."/>
            <person name="Zhang X."/>
        </authorList>
    </citation>
    <scope>NUCLEOTIDE SEQUENCE [LARGE SCALE GENOMIC DNA]</scope>
    <source>
        <strain evidence="14 15">24NR</strain>
    </source>
</reference>
<feature type="transmembrane region" description="Helical" evidence="12">
    <location>
        <begin position="6"/>
        <end position="27"/>
    </location>
</feature>
<proteinExistence type="inferred from homology"/>
<keyword evidence="9 12" id="KW-0201">Cytochrome c-type biogenesis</keyword>
<dbReference type="Proteomes" id="UP000287687">
    <property type="component" value="Unassembled WGS sequence"/>
</dbReference>
<evidence type="ECO:0000256" key="7">
    <source>
        <dbReference type="ARBA" id="ARBA00022519"/>
    </source>
</evidence>
<dbReference type="NCBIfam" id="TIGR03141">
    <property type="entry name" value="cytochro_ccmD"/>
    <property type="match status" value="1"/>
</dbReference>
<evidence type="ECO:0000313" key="15">
    <source>
        <dbReference type="Proteomes" id="UP000287687"/>
    </source>
</evidence>
<keyword evidence="8 12" id="KW-0812">Transmembrane</keyword>
<keyword evidence="6 12" id="KW-1003">Cell membrane</keyword>
<organism evidence="14 15">
    <name type="scientific">Neorhizobium lilium</name>
    <dbReference type="NCBI Taxonomy" id="2503024"/>
    <lineage>
        <taxon>Bacteria</taxon>
        <taxon>Pseudomonadati</taxon>
        <taxon>Pseudomonadota</taxon>
        <taxon>Alphaproteobacteria</taxon>
        <taxon>Hyphomicrobiales</taxon>
        <taxon>Rhizobiaceae</taxon>
        <taxon>Rhizobium/Agrobacterium group</taxon>
        <taxon>Neorhizobium</taxon>
    </lineage>
</organism>
<evidence type="ECO:0000256" key="13">
    <source>
        <dbReference type="SAM" id="MobiDB-lite"/>
    </source>
</evidence>
<evidence type="ECO:0000256" key="4">
    <source>
        <dbReference type="ARBA" id="ARBA00016461"/>
    </source>
</evidence>
<keyword evidence="7 12" id="KW-0997">Cell inner membrane</keyword>